<name>A0A4Q0A027_9FUNG</name>
<dbReference type="AlphaFoldDB" id="A0A4Q0A027"/>
<protein>
    <submittedName>
        <fullName evidence="3">Uncharacterized protein</fullName>
    </submittedName>
</protein>
<feature type="compositionally biased region" description="Low complexity" evidence="1">
    <location>
        <begin position="64"/>
        <end position="97"/>
    </location>
</feature>
<proteinExistence type="predicted"/>
<evidence type="ECO:0000256" key="2">
    <source>
        <dbReference type="SAM" id="SignalP"/>
    </source>
</evidence>
<gene>
    <name evidence="3" type="ORF">BJ085DRAFT_39885</name>
</gene>
<keyword evidence="4" id="KW-1185">Reference proteome</keyword>
<evidence type="ECO:0000313" key="4">
    <source>
        <dbReference type="Proteomes" id="UP000268162"/>
    </source>
</evidence>
<sequence length="181" mass="19669">MKVLLLAACTLAALPGLALAYPANNPECTHLVRRDGSNSKCGPPQVPTITVPVVDPTLTLSVTPTEETTATTTSTEESTAAPIDPTTTTTEASYTPTPTGPPACDPKGTEFDDYKVTLAGITYYGNFEMEMDTYMNKIKANLDCFEFVTVNSMVMYFQYRLRSSEADLLRSWPETGSVMKM</sequence>
<evidence type="ECO:0000256" key="1">
    <source>
        <dbReference type="SAM" id="MobiDB-lite"/>
    </source>
</evidence>
<dbReference type="Proteomes" id="UP000268162">
    <property type="component" value="Unassembled WGS sequence"/>
</dbReference>
<accession>A0A4Q0A027</accession>
<organism evidence="3 4">
    <name type="scientific">Dimargaris cristalligena</name>
    <dbReference type="NCBI Taxonomy" id="215637"/>
    <lineage>
        <taxon>Eukaryota</taxon>
        <taxon>Fungi</taxon>
        <taxon>Fungi incertae sedis</taxon>
        <taxon>Zoopagomycota</taxon>
        <taxon>Kickxellomycotina</taxon>
        <taxon>Dimargaritomycetes</taxon>
        <taxon>Dimargaritales</taxon>
        <taxon>Dimargaritaceae</taxon>
        <taxon>Dimargaris</taxon>
    </lineage>
</organism>
<feature type="region of interest" description="Disordered" evidence="1">
    <location>
        <begin position="64"/>
        <end position="108"/>
    </location>
</feature>
<reference evidence="4" key="1">
    <citation type="journal article" date="2018" name="Nat. Microbiol.">
        <title>Leveraging single-cell genomics to expand the fungal tree of life.</title>
        <authorList>
            <person name="Ahrendt S.R."/>
            <person name="Quandt C.A."/>
            <person name="Ciobanu D."/>
            <person name="Clum A."/>
            <person name="Salamov A."/>
            <person name="Andreopoulos B."/>
            <person name="Cheng J.F."/>
            <person name="Woyke T."/>
            <person name="Pelin A."/>
            <person name="Henrissat B."/>
            <person name="Reynolds N.K."/>
            <person name="Benny G.L."/>
            <person name="Smith M.E."/>
            <person name="James T.Y."/>
            <person name="Grigoriev I.V."/>
        </authorList>
    </citation>
    <scope>NUCLEOTIDE SEQUENCE [LARGE SCALE GENOMIC DNA]</scope>
    <source>
        <strain evidence="4">RSA 468</strain>
    </source>
</reference>
<feature type="chain" id="PRO_5020233713" evidence="2">
    <location>
        <begin position="21"/>
        <end position="181"/>
    </location>
</feature>
<keyword evidence="2" id="KW-0732">Signal</keyword>
<dbReference type="EMBL" id="ML002331">
    <property type="protein sequence ID" value="RKP38771.1"/>
    <property type="molecule type" value="Genomic_DNA"/>
</dbReference>
<feature type="signal peptide" evidence="2">
    <location>
        <begin position="1"/>
        <end position="20"/>
    </location>
</feature>
<evidence type="ECO:0000313" key="3">
    <source>
        <dbReference type="EMBL" id="RKP38771.1"/>
    </source>
</evidence>